<dbReference type="STRING" id="1528099.AL705_04755"/>
<dbReference type="InterPro" id="IPR036514">
    <property type="entry name" value="SGNH_hydro_sf"/>
</dbReference>
<dbReference type="AlphaFoldDB" id="A0A0M3TBQ8"/>
<sequence>MHKRLTHSLTASLSAALLLVGSFGQTAAWAASEPNPEPTPGYPLAGKYGYPDDKSDISDSTPTPYTVINYGGIPTKGPNFVNIGDSHTVTAWIPTTIPEPCLHNALGFAQVVGQKTGLDVRDASCAGAGIEHYWHTKNTYLGGIPKAAQRLAVNQNTKLVVASLGGNDTYDDPMAVVIAKCSDFWAKKKPCADYLAPQMMTRSRALSPAMYYMLMDIKARAAKDAVVIGMGYYAPMPRNYKGCWADGLLPDGDLKLIHDYVVELNHQMQMAAKKAGVIFYNPSQYITFKTSGCGRPQERLITLTGLPEANMPIHPTLRGQWLSADTVVKLYNQELTARKAGTSIAPATWTVSYDTKG</sequence>
<dbReference type="Proteomes" id="UP000068137">
    <property type="component" value="Chromosome"/>
</dbReference>
<organism evidence="3 4">
    <name type="scientific">Lawsonella clevelandensis</name>
    <dbReference type="NCBI Taxonomy" id="1528099"/>
    <lineage>
        <taxon>Bacteria</taxon>
        <taxon>Bacillati</taxon>
        <taxon>Actinomycetota</taxon>
        <taxon>Actinomycetes</taxon>
        <taxon>Mycobacteriales</taxon>
        <taxon>Lawsonellaceae</taxon>
        <taxon>Lawsonella</taxon>
    </lineage>
</organism>
<dbReference type="Pfam" id="PF13472">
    <property type="entry name" value="Lipase_GDSL_2"/>
    <property type="match status" value="1"/>
</dbReference>
<dbReference type="Gene3D" id="3.40.50.1110">
    <property type="entry name" value="SGNH hydrolase"/>
    <property type="match status" value="1"/>
</dbReference>
<dbReference type="SUPFAM" id="SSF52266">
    <property type="entry name" value="SGNH hydrolase"/>
    <property type="match status" value="1"/>
</dbReference>
<protein>
    <recommendedName>
        <fullName evidence="2">SGNH hydrolase-type esterase domain-containing protein</fullName>
    </recommendedName>
</protein>
<gene>
    <name evidence="3" type="ORF">AL705_04755</name>
</gene>
<feature type="chain" id="PRO_5005789684" description="SGNH hydrolase-type esterase domain-containing protein" evidence="1">
    <location>
        <begin position="31"/>
        <end position="357"/>
    </location>
</feature>
<feature type="domain" description="SGNH hydrolase-type esterase" evidence="2">
    <location>
        <begin position="83"/>
        <end position="321"/>
    </location>
</feature>
<dbReference type="InterPro" id="IPR013830">
    <property type="entry name" value="SGNH_hydro"/>
</dbReference>
<accession>A0A0M3TBQ8</accession>
<evidence type="ECO:0000313" key="3">
    <source>
        <dbReference type="EMBL" id="ALE19044.1"/>
    </source>
</evidence>
<dbReference type="EMBL" id="CP012390">
    <property type="protein sequence ID" value="ALE19044.1"/>
    <property type="molecule type" value="Genomic_DNA"/>
</dbReference>
<evidence type="ECO:0000259" key="2">
    <source>
        <dbReference type="Pfam" id="PF13472"/>
    </source>
</evidence>
<evidence type="ECO:0000256" key="1">
    <source>
        <dbReference type="SAM" id="SignalP"/>
    </source>
</evidence>
<dbReference type="RefSeq" id="WP_053962036.1">
    <property type="nucleotide sequence ID" value="NZ_CP012390.1"/>
</dbReference>
<proteinExistence type="predicted"/>
<evidence type="ECO:0000313" key="4">
    <source>
        <dbReference type="Proteomes" id="UP000068137"/>
    </source>
</evidence>
<keyword evidence="1" id="KW-0732">Signal</keyword>
<dbReference type="KEGG" id="cbq:AL705_04755"/>
<reference evidence="3 4" key="1">
    <citation type="journal article" date="2015" name="Genome Announc.">
        <title>Complete Genome Sequences for Two Strains of a Novel Fastidious, Partially Acid-Fast, Gram-Positive Corynebacterineae Bacterium, Derived from Human Clinical Samples.</title>
        <authorList>
            <person name="Nicholson A.C."/>
            <person name="Bell M."/>
            <person name="Humrighouse B.W."/>
            <person name="McQuiston J.R."/>
        </authorList>
    </citation>
    <scope>NUCLEOTIDE SEQUENCE [LARGE SCALE GENOMIC DNA]</scope>
    <source>
        <strain evidence="3 4">X1698</strain>
    </source>
</reference>
<dbReference type="OrthoDB" id="4529562at2"/>
<feature type="signal peptide" evidence="1">
    <location>
        <begin position="1"/>
        <end position="30"/>
    </location>
</feature>
<name>A0A0M3TBQ8_9ACTN</name>